<comment type="caution">
    <text evidence="2">The sequence shown here is derived from an EMBL/GenBank/DDBJ whole genome shotgun (WGS) entry which is preliminary data.</text>
</comment>
<reference evidence="2" key="1">
    <citation type="submission" date="2022-10" db="EMBL/GenBank/DDBJ databases">
        <title>Comparative genomic analysis of Cohnella hashimotonis sp. nov., isolated from the International Space Station.</title>
        <authorList>
            <person name="Simpson A."/>
            <person name="Venkateswaran K."/>
        </authorList>
    </citation>
    <scope>NUCLEOTIDE SEQUENCE</scope>
    <source>
        <strain evidence="2">DSM 28161</strain>
    </source>
</reference>
<gene>
    <name evidence="2" type="ORF">OMP40_15255</name>
</gene>
<dbReference type="SUPFAM" id="SSF48498">
    <property type="entry name" value="Tetracyclin repressor-like, C-terminal domain"/>
    <property type="match status" value="1"/>
</dbReference>
<accession>A0A9X4QSY8</accession>
<feature type="domain" description="Transcriptional regulator SbtR-like C-terminal" evidence="1">
    <location>
        <begin position="3"/>
        <end position="81"/>
    </location>
</feature>
<keyword evidence="3" id="KW-1185">Reference proteome</keyword>
<sequence>MIAALARSGTDVHLQHADISLDFQNVLGQLLKRAQQAGSARNDIQVTDITAMLFGIMRTLENNDDAGLSERVLSVLCEGLRNREVAGG</sequence>
<dbReference type="InterPro" id="IPR036271">
    <property type="entry name" value="Tet_transcr_reg_TetR-rel_C_sf"/>
</dbReference>
<proteinExistence type="predicted"/>
<evidence type="ECO:0000259" key="1">
    <source>
        <dbReference type="Pfam" id="PF21597"/>
    </source>
</evidence>
<dbReference type="AlphaFoldDB" id="A0A9X4QSY8"/>
<protein>
    <recommendedName>
        <fullName evidence="1">Transcriptional regulator SbtR-like C-terminal domain-containing protein</fullName>
    </recommendedName>
</protein>
<evidence type="ECO:0000313" key="2">
    <source>
        <dbReference type="EMBL" id="MDG0810566.1"/>
    </source>
</evidence>
<name>A0A9X4QSY8_9BACL</name>
<dbReference type="EMBL" id="JAPDIA010000003">
    <property type="protein sequence ID" value="MDG0810566.1"/>
    <property type="molecule type" value="Genomic_DNA"/>
</dbReference>
<organism evidence="2 3">
    <name type="scientific">Cohnella rhizosphaerae</name>
    <dbReference type="NCBI Taxonomy" id="1457232"/>
    <lineage>
        <taxon>Bacteria</taxon>
        <taxon>Bacillati</taxon>
        <taxon>Bacillota</taxon>
        <taxon>Bacilli</taxon>
        <taxon>Bacillales</taxon>
        <taxon>Paenibacillaceae</taxon>
        <taxon>Cohnella</taxon>
    </lineage>
</organism>
<dbReference type="Gene3D" id="1.10.357.10">
    <property type="entry name" value="Tetracycline Repressor, domain 2"/>
    <property type="match status" value="1"/>
</dbReference>
<dbReference type="InterPro" id="IPR049445">
    <property type="entry name" value="TetR_SbtR-like_C"/>
</dbReference>
<evidence type="ECO:0000313" key="3">
    <source>
        <dbReference type="Proteomes" id="UP001153404"/>
    </source>
</evidence>
<dbReference type="Proteomes" id="UP001153404">
    <property type="component" value="Unassembled WGS sequence"/>
</dbReference>
<dbReference type="Pfam" id="PF21597">
    <property type="entry name" value="TetR_C_43"/>
    <property type="match status" value="1"/>
</dbReference>